<dbReference type="EMBL" id="JAKXMK010000037">
    <property type="protein sequence ID" value="MCH6170903.1"/>
    <property type="molecule type" value="Genomic_DNA"/>
</dbReference>
<dbReference type="CDD" id="cd03392">
    <property type="entry name" value="PAP2_like_2"/>
    <property type="match status" value="1"/>
</dbReference>
<evidence type="ECO:0000313" key="4">
    <source>
        <dbReference type="Proteomes" id="UP001299970"/>
    </source>
</evidence>
<name>A0ABS9TRA8_9PSEU</name>
<feature type="domain" description="Phosphatidic acid phosphatase type 2/haloperoxidase" evidence="2">
    <location>
        <begin position="127"/>
        <end position="240"/>
    </location>
</feature>
<dbReference type="Gene3D" id="1.20.144.10">
    <property type="entry name" value="Phosphatidic acid phosphatase type 2/haloperoxidase"/>
    <property type="match status" value="1"/>
</dbReference>
<dbReference type="RefSeq" id="WP_241041709.1">
    <property type="nucleotide sequence ID" value="NZ_BAAAJF010000017.1"/>
</dbReference>
<keyword evidence="4" id="KW-1185">Reference proteome</keyword>
<dbReference type="Proteomes" id="UP001299970">
    <property type="component" value="Unassembled WGS sequence"/>
</dbReference>
<feature type="transmembrane region" description="Helical" evidence="1">
    <location>
        <begin position="40"/>
        <end position="62"/>
    </location>
</feature>
<evidence type="ECO:0000313" key="3">
    <source>
        <dbReference type="EMBL" id="MCH6170903.1"/>
    </source>
</evidence>
<proteinExistence type="predicted"/>
<sequence length="260" mass="26775">MWAADPGLAAAGVLVVLWVIAAAFMVTGRRRTDGWLTRRGLLAPVLFGSGAAVAMLAVYAAVVDAVEDASEVSRLDVPLHSWFLTHRTGALSTLMEVVSSAGGSEGMAVLTAVAAGLLLWWGRWAHALIVVVAMGGSEALGNWFKVLYARARPPVADQLVVTGSYALPSGHSLGSAVVLGMLAAVVVLLVSGVARRAAVVGAAVAGVLLIGVSRLYLGVHWLTDVLSGYLLGGAWLAVCVTSLVLAERRHAGGARPALPE</sequence>
<dbReference type="Pfam" id="PF01569">
    <property type="entry name" value="PAP2"/>
    <property type="match status" value="1"/>
</dbReference>
<feature type="transmembrane region" description="Helical" evidence="1">
    <location>
        <begin position="6"/>
        <end position="28"/>
    </location>
</feature>
<gene>
    <name evidence="3" type="ORF">MMF94_34820</name>
</gene>
<dbReference type="PANTHER" id="PTHR14969:SF13">
    <property type="entry name" value="AT30094P"/>
    <property type="match status" value="1"/>
</dbReference>
<keyword evidence="1" id="KW-0812">Transmembrane</keyword>
<dbReference type="SUPFAM" id="SSF48317">
    <property type="entry name" value="Acid phosphatase/Vanadium-dependent haloperoxidase"/>
    <property type="match status" value="1"/>
</dbReference>
<keyword evidence="1" id="KW-1133">Transmembrane helix</keyword>
<accession>A0ABS9TRA8</accession>
<keyword evidence="1" id="KW-0472">Membrane</keyword>
<protein>
    <submittedName>
        <fullName evidence="3">Phosphatase PAP2 family protein</fullName>
    </submittedName>
</protein>
<feature type="transmembrane region" description="Helical" evidence="1">
    <location>
        <begin position="169"/>
        <end position="190"/>
    </location>
</feature>
<feature type="transmembrane region" description="Helical" evidence="1">
    <location>
        <begin position="101"/>
        <end position="121"/>
    </location>
</feature>
<evidence type="ECO:0000256" key="1">
    <source>
        <dbReference type="SAM" id="Phobius"/>
    </source>
</evidence>
<feature type="transmembrane region" description="Helical" evidence="1">
    <location>
        <begin position="229"/>
        <end position="246"/>
    </location>
</feature>
<dbReference type="InterPro" id="IPR000326">
    <property type="entry name" value="PAP2/HPO"/>
</dbReference>
<comment type="caution">
    <text evidence="3">The sequence shown here is derived from an EMBL/GenBank/DDBJ whole genome shotgun (WGS) entry which is preliminary data.</text>
</comment>
<organism evidence="3 4">
    <name type="scientific">Pseudonocardia alaniniphila</name>
    <dbReference type="NCBI Taxonomy" id="75291"/>
    <lineage>
        <taxon>Bacteria</taxon>
        <taxon>Bacillati</taxon>
        <taxon>Actinomycetota</taxon>
        <taxon>Actinomycetes</taxon>
        <taxon>Pseudonocardiales</taxon>
        <taxon>Pseudonocardiaceae</taxon>
        <taxon>Pseudonocardia</taxon>
    </lineage>
</organism>
<feature type="transmembrane region" description="Helical" evidence="1">
    <location>
        <begin position="197"/>
        <end position="217"/>
    </location>
</feature>
<evidence type="ECO:0000259" key="2">
    <source>
        <dbReference type="SMART" id="SM00014"/>
    </source>
</evidence>
<reference evidence="3 4" key="1">
    <citation type="submission" date="2022-03" db="EMBL/GenBank/DDBJ databases">
        <title>Pseudonocardia alaer sp. nov., a novel actinomycete isolated from reed forest soil.</title>
        <authorList>
            <person name="Wang L."/>
        </authorList>
    </citation>
    <scope>NUCLEOTIDE SEQUENCE [LARGE SCALE GENOMIC DNA]</scope>
    <source>
        <strain evidence="3 4">Y-16303</strain>
    </source>
</reference>
<dbReference type="SMART" id="SM00014">
    <property type="entry name" value="acidPPc"/>
    <property type="match status" value="1"/>
</dbReference>
<dbReference type="InterPro" id="IPR036938">
    <property type="entry name" value="PAP2/HPO_sf"/>
</dbReference>
<feature type="transmembrane region" description="Helical" evidence="1">
    <location>
        <begin position="128"/>
        <end position="149"/>
    </location>
</feature>
<dbReference type="PANTHER" id="PTHR14969">
    <property type="entry name" value="SPHINGOSINE-1-PHOSPHATE PHOSPHOHYDROLASE"/>
    <property type="match status" value="1"/>
</dbReference>